<reference evidence="1 2" key="1">
    <citation type="submission" date="2019-06" db="EMBL/GenBank/DDBJ databases">
        <title>Genomic Encyclopedia of Archaeal and Bacterial Type Strains, Phase II (KMG-II): from individual species to whole genera.</title>
        <authorList>
            <person name="Goeker M."/>
        </authorList>
    </citation>
    <scope>NUCLEOTIDE SEQUENCE [LARGE SCALE GENOMIC DNA]</scope>
    <source>
        <strain evidence="1 2">DSM 18423</strain>
    </source>
</reference>
<dbReference type="Gene3D" id="1.10.238.160">
    <property type="match status" value="1"/>
</dbReference>
<dbReference type="OrthoDB" id="8452166at2"/>
<dbReference type="AlphaFoldDB" id="A0A543KFC9"/>
<protein>
    <submittedName>
        <fullName evidence="1">CP4-57 regulatory protein AlpA</fullName>
    </submittedName>
</protein>
<sequence length="64" mass="7512">MQLQKPEIYLSDRQIAARYNTHHLTHRRWPDFPKPVKLSPGCSRWKLSEIEAWEAAKAASQPKL</sequence>
<organism evidence="1 2">
    <name type="scientific">Roseinatronobacter monicus</name>
    <dbReference type="NCBI Taxonomy" id="393481"/>
    <lineage>
        <taxon>Bacteria</taxon>
        <taxon>Pseudomonadati</taxon>
        <taxon>Pseudomonadota</taxon>
        <taxon>Alphaproteobacteria</taxon>
        <taxon>Rhodobacterales</taxon>
        <taxon>Paracoccaceae</taxon>
        <taxon>Roseinatronobacter</taxon>
    </lineage>
</organism>
<comment type="caution">
    <text evidence="1">The sequence shown here is derived from an EMBL/GenBank/DDBJ whole genome shotgun (WGS) entry which is preliminary data.</text>
</comment>
<evidence type="ECO:0000313" key="2">
    <source>
        <dbReference type="Proteomes" id="UP000320582"/>
    </source>
</evidence>
<dbReference type="EMBL" id="VFPT01000001">
    <property type="protein sequence ID" value="TQM93771.1"/>
    <property type="molecule type" value="Genomic_DNA"/>
</dbReference>
<dbReference type="Proteomes" id="UP000320582">
    <property type="component" value="Unassembled WGS sequence"/>
</dbReference>
<proteinExistence type="predicted"/>
<keyword evidence="2" id="KW-1185">Reference proteome</keyword>
<accession>A0A543KFC9</accession>
<gene>
    <name evidence="1" type="ORF">BD293_2420</name>
</gene>
<name>A0A543KFC9_9RHOB</name>
<evidence type="ECO:0000313" key="1">
    <source>
        <dbReference type="EMBL" id="TQM93771.1"/>
    </source>
</evidence>